<dbReference type="CDD" id="cd10917">
    <property type="entry name" value="CE4_NodB_like_6s_7s"/>
    <property type="match status" value="1"/>
</dbReference>
<comment type="caution">
    <text evidence="4">The sequence shown here is derived from an EMBL/GenBank/DDBJ whole genome shotgun (WGS) entry which is preliminary data.</text>
</comment>
<evidence type="ECO:0000313" key="5">
    <source>
        <dbReference type="Proteomes" id="UP000199318"/>
    </source>
</evidence>
<dbReference type="RefSeq" id="WP_093075369.1">
    <property type="nucleotide sequence ID" value="NZ_FOGV01000051.1"/>
</dbReference>
<dbReference type="STRING" id="1464123.SAMN05444126_1513"/>
<reference evidence="5" key="1">
    <citation type="submission" date="2016-10" db="EMBL/GenBank/DDBJ databases">
        <authorList>
            <person name="de Groot N.N."/>
        </authorList>
    </citation>
    <scope>NUCLEOTIDE SEQUENCE [LARGE SCALE GENOMIC DNA]</scope>
    <source>
        <strain evidence="5">10nlg</strain>
    </source>
</reference>
<dbReference type="PROSITE" id="PS51677">
    <property type="entry name" value="NODB"/>
    <property type="match status" value="1"/>
</dbReference>
<name>A0A1H9WVB5_9BACI</name>
<evidence type="ECO:0000256" key="2">
    <source>
        <dbReference type="SAM" id="SignalP"/>
    </source>
</evidence>
<evidence type="ECO:0000256" key="1">
    <source>
        <dbReference type="SAM" id="MobiDB-lite"/>
    </source>
</evidence>
<evidence type="ECO:0000313" key="4">
    <source>
        <dbReference type="EMBL" id="SES37880.1"/>
    </source>
</evidence>
<dbReference type="SUPFAM" id="SSF88713">
    <property type="entry name" value="Glycoside hydrolase/deacetylase"/>
    <property type="match status" value="1"/>
</dbReference>
<feature type="signal peptide" evidence="2">
    <location>
        <begin position="1"/>
        <end position="18"/>
    </location>
</feature>
<dbReference type="GO" id="GO:0005975">
    <property type="term" value="P:carbohydrate metabolic process"/>
    <property type="evidence" value="ECO:0007669"/>
    <property type="project" value="InterPro"/>
</dbReference>
<keyword evidence="2" id="KW-0732">Signal</keyword>
<dbReference type="Proteomes" id="UP000199318">
    <property type="component" value="Unassembled WGS sequence"/>
</dbReference>
<dbReference type="EMBL" id="FOGV01000051">
    <property type="protein sequence ID" value="SES37880.1"/>
    <property type="molecule type" value="Genomic_DNA"/>
</dbReference>
<dbReference type="PROSITE" id="PS51257">
    <property type="entry name" value="PROKAR_LIPOPROTEIN"/>
    <property type="match status" value="1"/>
</dbReference>
<organism evidence="4 5">
    <name type="scientific">Salisediminibacterium halotolerans</name>
    <dbReference type="NCBI Taxonomy" id="517425"/>
    <lineage>
        <taxon>Bacteria</taxon>
        <taxon>Bacillati</taxon>
        <taxon>Bacillota</taxon>
        <taxon>Bacilli</taxon>
        <taxon>Bacillales</taxon>
        <taxon>Bacillaceae</taxon>
        <taxon>Salisediminibacterium</taxon>
    </lineage>
</organism>
<keyword evidence="5" id="KW-1185">Reference proteome</keyword>
<dbReference type="InterPro" id="IPR011330">
    <property type="entry name" value="Glyco_hydro/deAcase_b/a-brl"/>
</dbReference>
<dbReference type="AlphaFoldDB" id="A0A1H9WVB5"/>
<dbReference type="OrthoDB" id="9806342at2"/>
<dbReference type="InterPro" id="IPR002509">
    <property type="entry name" value="NODB_dom"/>
</dbReference>
<dbReference type="Gene3D" id="3.20.20.370">
    <property type="entry name" value="Glycoside hydrolase/deacetylase"/>
    <property type="match status" value="1"/>
</dbReference>
<feature type="region of interest" description="Disordered" evidence="1">
    <location>
        <begin position="62"/>
        <end position="82"/>
    </location>
</feature>
<dbReference type="Pfam" id="PF01522">
    <property type="entry name" value="Polysacc_deac_1"/>
    <property type="match status" value="1"/>
</dbReference>
<accession>A0A1H9WVB5</accession>
<feature type="domain" description="NodB homology" evidence="3">
    <location>
        <begin position="108"/>
        <end position="290"/>
    </location>
</feature>
<dbReference type="PANTHER" id="PTHR10587">
    <property type="entry name" value="GLYCOSYL TRANSFERASE-RELATED"/>
    <property type="match status" value="1"/>
</dbReference>
<evidence type="ECO:0000259" key="3">
    <source>
        <dbReference type="PROSITE" id="PS51677"/>
    </source>
</evidence>
<sequence length="299" mass="34130">MKRYIYPALLVSATVITAACGNNEEAENIELTNNNHNENIPEEHQEENENQAEIDTEENNNVNEDTASNAENNSDHGEDNSAENNDLEEAYEIAEDSSLQPVDDADEEVVLMTIDDAPDDNGVEMAEILAENDVPAIFFVNGHFLQSDEGREELKAIHELGFEIGNHTMNHLDLAADDVTKEEQYDEIVDLNDLVEEIIGERPRFFRAPLGHNTEYSKELLEEKNMQWMNWTYGYDWEPDYMEPEPLEEIMVETELLKNGANLLMHDREHSKEALEGIIAGLRDQGYEFLDPDKIENND</sequence>
<dbReference type="InterPro" id="IPR050248">
    <property type="entry name" value="Polysacc_deacetylase_ArnD"/>
</dbReference>
<proteinExistence type="predicted"/>
<gene>
    <name evidence="4" type="ORF">SAMN05444126_1513</name>
</gene>
<feature type="chain" id="PRO_5039432348" evidence="2">
    <location>
        <begin position="19"/>
        <end position="299"/>
    </location>
</feature>
<dbReference type="GO" id="GO:0016810">
    <property type="term" value="F:hydrolase activity, acting on carbon-nitrogen (but not peptide) bonds"/>
    <property type="evidence" value="ECO:0007669"/>
    <property type="project" value="InterPro"/>
</dbReference>
<protein>
    <submittedName>
        <fullName evidence="4">Peptidoglycan/xylan/chitin deacetylase, PgdA/CDA1 family</fullName>
    </submittedName>
</protein>